<feature type="compositionally biased region" description="Polar residues" evidence="1">
    <location>
        <begin position="182"/>
        <end position="196"/>
    </location>
</feature>
<dbReference type="EMBL" id="JADDUC010000067">
    <property type="protein sequence ID" value="KAG0120156.1"/>
    <property type="molecule type" value="Genomic_DNA"/>
</dbReference>
<evidence type="ECO:0000313" key="2">
    <source>
        <dbReference type="EMBL" id="KAG0120156.1"/>
    </source>
</evidence>
<comment type="caution">
    <text evidence="2">The sequence shown here is derived from an EMBL/GenBank/DDBJ whole genome shotgun (WGS) entry which is preliminary data.</text>
</comment>
<reference evidence="3" key="3">
    <citation type="submission" date="2022-01" db="EMBL/GenBank/DDBJ databases">
        <authorList>
            <person name="Rubenstein D.R."/>
        </authorList>
    </citation>
    <scope>NUCLEOTIDE SEQUENCE</scope>
    <source>
        <strain evidence="3">SS15</strain>
        <tissue evidence="3">Liver</tissue>
    </source>
</reference>
<feature type="region of interest" description="Disordered" evidence="1">
    <location>
        <begin position="147"/>
        <end position="210"/>
    </location>
</feature>
<protein>
    <submittedName>
        <fullName evidence="2">Uncharacterized protein</fullName>
    </submittedName>
</protein>
<evidence type="ECO:0000256" key="1">
    <source>
        <dbReference type="SAM" id="MobiDB-lite"/>
    </source>
</evidence>
<feature type="compositionally biased region" description="Low complexity" evidence="1">
    <location>
        <begin position="197"/>
        <end position="210"/>
    </location>
</feature>
<keyword evidence="4" id="KW-1185">Reference proteome</keyword>
<sequence length="210" mass="22338">MKVKSLRNGSCPSCVLCPPSSCLYLFCLPDPEKLDCNDDSQLHTERNAKMRWEAQLWHTGIKASLFIIISGETKGFFPPLEKNKQFQALRRHQKLPALSWGRRTSGGLAGIKRGAVSMKLAMDGLATGKQRQHFLCHCRSFLGQAPTPPASACARGSAAAPGADRDNLEGSQSRVPPGTDSLPDSSMLTDVGNSTPGSALGAGDGSSSPT</sequence>
<evidence type="ECO:0000313" key="3">
    <source>
        <dbReference type="EMBL" id="KAI1240509.1"/>
    </source>
</evidence>
<name>A0A835NS07_9PASS</name>
<reference evidence="2" key="1">
    <citation type="submission" date="2020-10" db="EMBL/GenBank/DDBJ databases">
        <title>Feather gene expression reveals the developmental basis of iridescence in African starlings.</title>
        <authorList>
            <person name="Rubenstein D.R."/>
        </authorList>
    </citation>
    <scope>NUCLEOTIDE SEQUENCE</scope>
    <source>
        <strain evidence="2">SS15</strain>
        <tissue evidence="2">Liver</tissue>
    </source>
</reference>
<proteinExistence type="predicted"/>
<organism evidence="2">
    <name type="scientific">Lamprotornis superbus</name>
    <dbReference type="NCBI Taxonomy" id="245042"/>
    <lineage>
        <taxon>Eukaryota</taxon>
        <taxon>Metazoa</taxon>
        <taxon>Chordata</taxon>
        <taxon>Craniata</taxon>
        <taxon>Vertebrata</taxon>
        <taxon>Euteleostomi</taxon>
        <taxon>Archelosauria</taxon>
        <taxon>Archosauria</taxon>
        <taxon>Dinosauria</taxon>
        <taxon>Saurischia</taxon>
        <taxon>Theropoda</taxon>
        <taxon>Coelurosauria</taxon>
        <taxon>Aves</taxon>
        <taxon>Neognathae</taxon>
        <taxon>Neoaves</taxon>
        <taxon>Telluraves</taxon>
        <taxon>Australaves</taxon>
        <taxon>Passeriformes</taxon>
        <taxon>Sturnidae</taxon>
        <taxon>Lamprotornis</taxon>
    </lineage>
</organism>
<dbReference type="Proteomes" id="UP000618051">
    <property type="component" value="Unassembled WGS sequence"/>
</dbReference>
<evidence type="ECO:0000313" key="4">
    <source>
        <dbReference type="Proteomes" id="UP000618051"/>
    </source>
</evidence>
<reference evidence="3 4" key="2">
    <citation type="journal article" date="2021" name="J. Hered.">
        <title>Feather Gene Expression Elucidates the Developmental Basis of Plumage Iridescence in African Starlings.</title>
        <authorList>
            <person name="Rubenstein D.R."/>
            <person name="Corvelo A."/>
            <person name="MacManes M.D."/>
            <person name="Maia R."/>
            <person name="Narzisi G."/>
            <person name="Rousaki A."/>
            <person name="Vandenabeele P."/>
            <person name="Shawkey M.D."/>
            <person name="Solomon J."/>
        </authorList>
    </citation>
    <scope>NUCLEOTIDE SEQUENCE [LARGE SCALE GENOMIC DNA]</scope>
    <source>
        <strain evidence="3">SS15</strain>
    </source>
</reference>
<gene>
    <name evidence="3" type="ORF">IHE44_0008933</name>
    <name evidence="2" type="ORF">IHE44_012903</name>
</gene>
<dbReference type="EMBL" id="JADDUC020000003">
    <property type="protein sequence ID" value="KAI1240509.1"/>
    <property type="molecule type" value="Genomic_DNA"/>
</dbReference>
<accession>A0A835NS07</accession>
<dbReference type="AlphaFoldDB" id="A0A835NS07"/>
<feature type="compositionally biased region" description="Low complexity" evidence="1">
    <location>
        <begin position="150"/>
        <end position="162"/>
    </location>
</feature>